<evidence type="ECO:0000256" key="2">
    <source>
        <dbReference type="ARBA" id="ARBA00022475"/>
    </source>
</evidence>
<proteinExistence type="inferred from homology"/>
<dbReference type="Pfam" id="PF00001">
    <property type="entry name" value="7tm_1"/>
    <property type="match status" value="5"/>
</dbReference>
<feature type="transmembrane region" description="Helical" evidence="10">
    <location>
        <begin position="153"/>
        <end position="172"/>
    </location>
</feature>
<dbReference type="PROSITE" id="PS50262">
    <property type="entry name" value="G_PROTEIN_RECEP_F1_2"/>
    <property type="match status" value="3"/>
</dbReference>
<dbReference type="PROSITE" id="PS00237">
    <property type="entry name" value="G_PROTEIN_RECEP_F1_1"/>
    <property type="match status" value="3"/>
</dbReference>
<feature type="domain" description="G-protein coupled receptors family 1 profile" evidence="11">
    <location>
        <begin position="317"/>
        <end position="773"/>
    </location>
</feature>
<evidence type="ECO:0000259" key="11">
    <source>
        <dbReference type="PROSITE" id="PS50262"/>
    </source>
</evidence>
<keyword evidence="4 10" id="KW-1133">Transmembrane helix</keyword>
<organism evidence="12 13">
    <name type="scientific">Cirrhinus molitorella</name>
    <name type="common">mud carp</name>
    <dbReference type="NCBI Taxonomy" id="172907"/>
    <lineage>
        <taxon>Eukaryota</taxon>
        <taxon>Metazoa</taxon>
        <taxon>Chordata</taxon>
        <taxon>Craniata</taxon>
        <taxon>Vertebrata</taxon>
        <taxon>Euteleostomi</taxon>
        <taxon>Actinopterygii</taxon>
        <taxon>Neopterygii</taxon>
        <taxon>Teleostei</taxon>
        <taxon>Ostariophysi</taxon>
        <taxon>Cypriniformes</taxon>
        <taxon>Cyprinidae</taxon>
        <taxon>Labeoninae</taxon>
        <taxon>Labeonini</taxon>
        <taxon>Cirrhinus</taxon>
    </lineage>
</organism>
<dbReference type="PRINTS" id="PR00657">
    <property type="entry name" value="CCCHEMOKINER"/>
</dbReference>
<keyword evidence="5 9" id="KW-0297">G-protein coupled receptor</keyword>
<feature type="transmembrane region" description="Helical" evidence="10">
    <location>
        <begin position="78"/>
        <end position="101"/>
    </location>
</feature>
<evidence type="ECO:0000313" key="12">
    <source>
        <dbReference type="EMBL" id="KAL1280996.1"/>
    </source>
</evidence>
<dbReference type="PANTHER" id="PTHR10489:SF730">
    <property type="entry name" value="CHEMOKINE XC RECEPTOR 1"/>
    <property type="match status" value="1"/>
</dbReference>
<evidence type="ECO:0000256" key="3">
    <source>
        <dbReference type="ARBA" id="ARBA00022692"/>
    </source>
</evidence>
<feature type="transmembrane region" description="Helical" evidence="10">
    <location>
        <begin position="113"/>
        <end position="132"/>
    </location>
</feature>
<dbReference type="PANTHER" id="PTHR10489">
    <property type="entry name" value="CELL ADHESION MOLECULE"/>
    <property type="match status" value="1"/>
</dbReference>
<feature type="transmembrane region" description="Helical" evidence="10">
    <location>
        <begin position="338"/>
        <end position="361"/>
    </location>
</feature>
<feature type="transmembrane region" description="Helical" evidence="10">
    <location>
        <begin position="1080"/>
        <end position="1104"/>
    </location>
</feature>
<evidence type="ECO:0000256" key="5">
    <source>
        <dbReference type="ARBA" id="ARBA00023040"/>
    </source>
</evidence>
<feature type="transmembrane region" description="Helical" evidence="10">
    <location>
        <begin position="645"/>
        <end position="663"/>
    </location>
</feature>
<dbReference type="Proteomes" id="UP001558613">
    <property type="component" value="Unassembled WGS sequence"/>
</dbReference>
<comment type="subcellular location">
    <subcellularLocation>
        <location evidence="1">Cell membrane</location>
        <topology evidence="1">Multi-pass membrane protein</topology>
    </subcellularLocation>
</comment>
<evidence type="ECO:0000256" key="4">
    <source>
        <dbReference type="ARBA" id="ARBA00022989"/>
    </source>
</evidence>
<feature type="transmembrane region" description="Helical" evidence="10">
    <location>
        <begin position="753"/>
        <end position="775"/>
    </location>
</feature>
<feature type="transmembrane region" description="Helical" evidence="10">
    <location>
        <begin position="1116"/>
        <end position="1138"/>
    </location>
</feature>
<feature type="domain" description="G-protein coupled receptors family 1 profile" evidence="11">
    <location>
        <begin position="57"/>
        <end position="316"/>
    </location>
</feature>
<keyword evidence="3 9" id="KW-0812">Transmembrane</keyword>
<feature type="transmembrane region" description="Helical" evidence="10">
    <location>
        <begin position="877"/>
        <end position="902"/>
    </location>
</feature>
<keyword evidence="2" id="KW-1003">Cell membrane</keyword>
<evidence type="ECO:0000256" key="6">
    <source>
        <dbReference type="ARBA" id="ARBA00023136"/>
    </source>
</evidence>
<dbReference type="SUPFAM" id="SSF81321">
    <property type="entry name" value="Family A G protein-coupled receptor-like"/>
    <property type="match status" value="4"/>
</dbReference>
<feature type="transmembrane region" description="Helical" evidence="10">
    <location>
        <begin position="684"/>
        <end position="702"/>
    </location>
</feature>
<dbReference type="PRINTS" id="PR00237">
    <property type="entry name" value="GPCRRHODOPSN"/>
</dbReference>
<feature type="transmembrane region" description="Helical" evidence="10">
    <location>
        <begin position="914"/>
        <end position="934"/>
    </location>
</feature>
<feature type="transmembrane region" description="Helical" evidence="10">
    <location>
        <begin position="949"/>
        <end position="970"/>
    </location>
</feature>
<feature type="transmembrane region" description="Helical" evidence="10">
    <location>
        <begin position="722"/>
        <end position="741"/>
    </location>
</feature>
<evidence type="ECO:0000313" key="13">
    <source>
        <dbReference type="Proteomes" id="UP001558613"/>
    </source>
</evidence>
<comment type="similarity">
    <text evidence="9">Belongs to the G-protein coupled receptor 1 family.</text>
</comment>
<keyword evidence="13" id="KW-1185">Reference proteome</keyword>
<keyword evidence="6 10" id="KW-0472">Membrane</keyword>
<feature type="transmembrane region" description="Helical" evidence="10">
    <location>
        <begin position="413"/>
        <end position="432"/>
    </location>
</feature>
<evidence type="ECO:0000256" key="7">
    <source>
        <dbReference type="ARBA" id="ARBA00023170"/>
    </source>
</evidence>
<gene>
    <name evidence="12" type="ORF">QQF64_015596</name>
</gene>
<feature type="transmembrane region" description="Helical" evidence="10">
    <location>
        <begin position="1037"/>
        <end position="1059"/>
    </location>
</feature>
<feature type="transmembrane region" description="Helical" evidence="10">
    <location>
        <begin position="45"/>
        <end position="66"/>
    </location>
</feature>
<dbReference type="Gene3D" id="1.20.1070.10">
    <property type="entry name" value="Rhodopsin 7-helix transmembrane proteins"/>
    <property type="match status" value="5"/>
</dbReference>
<feature type="domain" description="G-protein coupled receptors family 1 profile" evidence="11">
    <location>
        <begin position="893"/>
        <end position="1139"/>
    </location>
</feature>
<dbReference type="InterPro" id="IPR000355">
    <property type="entry name" value="Chemokine_rcpt"/>
</dbReference>
<accession>A0ABR3NW50</accession>
<dbReference type="InterPro" id="IPR050119">
    <property type="entry name" value="CCR1-9-like"/>
</dbReference>
<feature type="transmembrane region" description="Helical" evidence="10">
    <location>
        <begin position="253"/>
        <end position="283"/>
    </location>
</feature>
<dbReference type="InterPro" id="IPR017452">
    <property type="entry name" value="GPCR_Rhodpsn_7TM"/>
</dbReference>
<evidence type="ECO:0000256" key="10">
    <source>
        <dbReference type="SAM" id="Phobius"/>
    </source>
</evidence>
<dbReference type="EMBL" id="JAYMGO010000002">
    <property type="protein sequence ID" value="KAL1280996.1"/>
    <property type="molecule type" value="Genomic_DNA"/>
</dbReference>
<dbReference type="InterPro" id="IPR000276">
    <property type="entry name" value="GPCR_Rhodpsn"/>
</dbReference>
<feature type="transmembrane region" description="Helical" evidence="10">
    <location>
        <begin position="381"/>
        <end position="401"/>
    </location>
</feature>
<name>A0ABR3NW50_9TELE</name>
<evidence type="ECO:0000256" key="1">
    <source>
        <dbReference type="ARBA" id="ARBA00004651"/>
    </source>
</evidence>
<reference evidence="12 13" key="1">
    <citation type="submission" date="2023-09" db="EMBL/GenBank/DDBJ databases">
        <authorList>
            <person name="Wang M."/>
        </authorList>
    </citation>
    <scope>NUCLEOTIDE SEQUENCE [LARGE SCALE GENOMIC DNA]</scope>
    <source>
        <strain evidence="12">GT-2023</strain>
        <tissue evidence="12">Liver</tissue>
    </source>
</reference>
<feature type="transmembrane region" description="Helical" evidence="10">
    <location>
        <begin position="479"/>
        <end position="500"/>
    </location>
</feature>
<comment type="caution">
    <text evidence="12">The sequence shown here is derived from an EMBL/GenBank/DDBJ whole genome shotgun (WGS) entry which is preliminary data.</text>
</comment>
<evidence type="ECO:0000256" key="9">
    <source>
        <dbReference type="RuleBase" id="RU000688"/>
    </source>
</evidence>
<feature type="transmembrane region" description="Helical" evidence="10">
    <location>
        <begin position="220"/>
        <end position="241"/>
    </location>
</feature>
<keyword evidence="8 9" id="KW-0807">Transducer</keyword>
<sequence>MTVQPMTENQHGISTTLDYDYSDTSEEGICFKKNVIQFGKAVTPVFFLIIVLFSCVGNTLVLWVLVKYENLKSLTNTFLLNLSLSDLIFTFGLPFWAYYYMYGWTLGDPACKAVNFVFYTGYYSSIIFLTVLTIHRYMAVVHPMSVVMSRNSLHCYATSIIIWIISLCASIPQAKFNSVVSNNVDLFMDDQNNSTNAALLCDFDGEMNWKLINIYMQNSFFIIAFVIIAFCYTVILGRLLRPTSHTRRKTVQLILFIVVFFFLGWGPYNVAIFLDSLILWNISPFNECELSESIDYLMYVSRLVAFSHCCLNPVCVGNTLVLWVLVKYKNLKSLTNTLLLNLALSDLIFTFGLPFWAYYYMYGWTLGDPACKAVNFVFYTGYYSSIIFLMVLTIHRFMAVVHPMSVVMSRKSLHRYATSIVIWIISLCAAIPQVKFNSVVSNTADLFMDDQNNSTNAALLCDFDGEMNWKLINIYMQNSLFIIAFVIIAFCNTVILGRLLRPTSHTQRKTMKLILFIGERRQKTTVSFAQLYNMVSQDLEMEAFNSTSSYDENDSYNGIVIMCEVDDYRMTTGVCYATIFCLSILGNGFLLCALTCYEDLKRATNLFMFCLALFDLLFTLTLPFWCVELLYHWVFGDFTCKIMTAAYFVGIYGSLILLTAMTLDRFVVVVVRSHWLTRSRRLKCSKAACVGAWIISLIACLRDSIAAKAQDIHIETYACESTTFFICWGPYHIIIVLMSIHEFDPCEHEQLHVAFIVCRILAFSHCCMNPALYIVRGKYRNLLSSILFCSPELRQSGLYRRPTDPSDSRMHPYTNEGAQECLHEKQHRCLREQTTTATKMHEETLHEVFNNSYDYNYTYEDYYSLVMLEEENFPFNIINAICYTLIICISLPGNIFLLWVVLKKVGLSSSADCLLFHLTISDLIFTLTLVPWTVNHIWGWIFGHLACRLFTWFIFLGLYSYMMFITVMTVHRYVAVVYPVFASSVGNRSRLYMHISSAVAWWISVGLSLPEMVFSETVDGPDGVFCISNYNSMFTELFMSFTHIVLFFLLPFLIIVFCYTRMGFAIRQSRIRSRNHAVCIILSIAVGFFICWAPYNIFLFLVSLRSLGVFALGESFWEIIYCITHILAYSHCCLNPLIHLFGGKKFRNYLPWSRGFRRLSHRFSTQTFSNPSSFSGQAHL</sequence>
<evidence type="ECO:0000256" key="8">
    <source>
        <dbReference type="ARBA" id="ARBA00023224"/>
    </source>
</evidence>
<keyword evidence="7 9" id="KW-0675">Receptor</keyword>
<feature type="transmembrane region" description="Helical" evidence="10">
    <location>
        <begin position="606"/>
        <end position="625"/>
    </location>
</feature>
<feature type="transmembrane region" description="Helical" evidence="10">
    <location>
        <begin position="303"/>
        <end position="326"/>
    </location>
</feature>
<protein>
    <recommendedName>
        <fullName evidence="11">G-protein coupled receptors family 1 profile domain-containing protein</fullName>
    </recommendedName>
</protein>